<name>A0A0E9R6J1_ANGAN</name>
<dbReference type="EMBL" id="GBXM01084195">
    <property type="protein sequence ID" value="JAH24382.1"/>
    <property type="molecule type" value="Transcribed_RNA"/>
</dbReference>
<reference evidence="1" key="1">
    <citation type="submission" date="2014-11" db="EMBL/GenBank/DDBJ databases">
        <authorList>
            <person name="Amaro Gonzalez C."/>
        </authorList>
    </citation>
    <scope>NUCLEOTIDE SEQUENCE</scope>
</reference>
<proteinExistence type="predicted"/>
<accession>A0A0E9R6J1</accession>
<sequence length="10" mass="1106">MASPRSDSQK</sequence>
<protein>
    <submittedName>
        <fullName evidence="1">Uncharacterized protein</fullName>
    </submittedName>
</protein>
<evidence type="ECO:0000313" key="1">
    <source>
        <dbReference type="EMBL" id="JAH24382.1"/>
    </source>
</evidence>
<organism evidence="1">
    <name type="scientific">Anguilla anguilla</name>
    <name type="common">European freshwater eel</name>
    <name type="synonym">Muraena anguilla</name>
    <dbReference type="NCBI Taxonomy" id="7936"/>
    <lineage>
        <taxon>Eukaryota</taxon>
        <taxon>Metazoa</taxon>
        <taxon>Chordata</taxon>
        <taxon>Craniata</taxon>
        <taxon>Vertebrata</taxon>
        <taxon>Euteleostomi</taxon>
        <taxon>Actinopterygii</taxon>
        <taxon>Neopterygii</taxon>
        <taxon>Teleostei</taxon>
        <taxon>Anguilliformes</taxon>
        <taxon>Anguillidae</taxon>
        <taxon>Anguilla</taxon>
    </lineage>
</organism>
<reference evidence="1" key="2">
    <citation type="journal article" date="2015" name="Fish Shellfish Immunol.">
        <title>Early steps in the European eel (Anguilla anguilla)-Vibrio vulnificus interaction in the gills: Role of the RtxA13 toxin.</title>
        <authorList>
            <person name="Callol A."/>
            <person name="Pajuelo D."/>
            <person name="Ebbesson L."/>
            <person name="Teles M."/>
            <person name="MacKenzie S."/>
            <person name="Amaro C."/>
        </authorList>
    </citation>
    <scope>NUCLEOTIDE SEQUENCE</scope>
</reference>